<sequence>MADPIGTVNVGGYTNDDISSAVTSYLGERNNQTSQNIKINIGNALKSDPDYEVELRKVSDKLGIPVDSVRANRDDTQRQVVMQSTDFGNLTTQYPNTAKFFLDQEKARIAHDDITNMSSLEKSASYLGRSALSGVVTLGAVTTKLLDKFQPFTTSDEEASVLFKDNPAALKKFREDSAAGFLSRWTRQQTDYASSIMQNMPDEVKKEFGNKEYFTADPNNSALLSPTKLTGDLLNSLPTTAALALSIYFTRSAAGSTMETMVASGATKEAARAAAIKSASETMAKVGGASEGLVGYAQQGNQTQADVLKLSQAELEKSPKYQELVTVQGYSPEAARVYLAAFTGEQSGTMAGIVDAVTSYFGGKYLGKIIGEGGALAPRVGKGFVNESLTEGVQSGGEKFVENLAIKNNVNPNQSLSDGVLESTAQGLTLGGIMGGGFAAIGGRQISGMEKNVDKAANANLAFNILNQINDLAEASKLRTRDVSTFQGFMKSSTEDSPVDTVFIDPKTLTATLNQAKVDPASLGIEGLTQNIEQAISTGSDVGISVADFASKMAGQDYSQSLLPHLKTDPVGMSQVQAQEFMQNNGEKLKEEIAKQLETHMGDQTFKESADKVQAQVLDQLTAVNRFTPDVNNAYAAMMSNFYAVSAAKLGITPEEMAARYPIRIQAESITGENQYGQSATLRSGKESLKKFGIDKTQTNNTRDIAAALQSRQRAKYGLIAKDDRSPEGMKQIAKWMTEEVMFEMEHPENSGVGWYSTKFQSALDTMGEIFPELKSDQGARDTMTALIAITSDGQKVMGNTLQAMDIYSNFRKDGTTEGKFTTSKGHQRQASIDGNLKVLQGLYDKLGAEGMREFLMQEKTIKELNAIQKESGKKELSTGYTVDVKMPMAVVALGEKLGAFYANLMGAHGYLTMDRWWSRTFNRYRGTILTAPNEQGMRNFAELVGKPEMSNDEVLSAIVAPHDALEKRGFKTQLAQMVGKSEPSKTNEKAAWMAAAKKKAGKNFEALYQEHKVERAANTLYKMAFVNLEDAPFNATDRGFMLDATNMAQKMLAKKGKDLSIADIQAILWYYEKKLYGELGARQSGKISYEEAAKRFVSARESGLDIQQLESSGSDGLAGQNGSGLLAEEDFDSGGEYNQSTLGNLNQGEGERGAISFGTDITQTPSIITLLSGADLSTFLHESGHFFLEVTADIALRPDAPVDIQEDMNRLLSWFGVENIETWRDMSIEQKRPFHEKFARGFEAYLFEGNAPTPELASIFQRFRAWLLNVYKAIGQLNVELNDDVRSVFDRMIASTEQIQQAEDANAYAPLFKNKPDFMSDDEWVAYQKSDIDASQDAISALEQRSLRDMQWLTNAKNKLLKALQKENAEKRKAVRQEVSSEVMSQPVYRIMEYLKRGTLDGSPAENAEKISAKALEEIYGGEGDPYALFDWSVLGYGKYGMLSKEGGIHPDLIANLPGSTFSSGDQLVKALTSAENMSELIERTTDERMLARYGDINSPQALDKVVNEAIHNQARAKFVATEANALAKVTGRPQILAQAAKQFANDMIARLKIRNIKPGQYSSAEVRSAKAAEAARAKGNLIEAATEKRNQLINNYATKAALDAQQEIEKALRYLKKFENQGTRKNLDIDYLEQIDGLLARFDLRQGTTLRQIDKRKTLAAWVESQQNAGKEPMIPDELMDESKLMSYKEMTLEEFRGLVDAIRNIDHLGRLKNKLLKLQDQREFNEVVDEAVDTINAYALKDVVQKIETNTWYDNTSAGARSFFAMHRKFASLIRQMDGFRDGGKLWDIFVRPLNEAATTEAKMREQATMALHELFKPILKSGGLKNKLLIPEIGQSLSLEGRLAIALNLGNETNLRRIMDGEGWSFDQVNAIVKSLTAEQWNFVQGTWNYINSYWSEISAKERRVTGVIPEKVEARPFVVTSSDGVKINLEGGYYPIKYNPDRSNRSAADDAAEIKKQMERGLYSKAATKQGHLKSRVESVGRPMRYDFGVIFQHVDQVIHDLSWHETLIDVNRLMRSSRIEDALRSHYTPDVIKTMLKTIEDVTIGEIGAQNVFEAAINHVRVGATIAGLGWNLTTSFLQPLGLTQSMARIGVKWVAKGASRWLRDAASMENTVTWIGEKSDFMRLRSKTQQREINEIRNTINKGGVMTAIEESFFYFIGKMQLVADVPTWLGMYEKAMSLGHEESKAIAMADQAVLDSQGGGQIKDLSQIQRGSPLMKLWTNFYSFFNVTYNQLTESINETRLVGISRLPMLAVDVLLLTSLPATLAFLMKQALKGGEDKDDEKLVKELINENLGYMLGMMVGVRELGSMIQGTYGYNGAAGTRFFSDMGKLVKQAQQGEVDEALLKALNNVMGSLLHYPAGQVQRTVTGIQALADGSSTNPLAPLVGLPPKQ</sequence>
<evidence type="ECO:0000259" key="1">
    <source>
        <dbReference type="Pfam" id="PF18834"/>
    </source>
</evidence>
<dbReference type="InterPro" id="IPR040738">
    <property type="entry name" value="LPD22"/>
</dbReference>
<name>A0A6J5KRC8_9CAUD</name>
<dbReference type="EMBL" id="LR796179">
    <property type="protein sequence ID" value="CAB4124441.1"/>
    <property type="molecule type" value="Genomic_DNA"/>
</dbReference>
<accession>A0A6J5KRC8</accession>
<protein>
    <submittedName>
        <fullName evidence="2">Crystallin beta/gamma motif-containing protein</fullName>
    </submittedName>
</protein>
<reference evidence="2" key="1">
    <citation type="submission" date="2020-04" db="EMBL/GenBank/DDBJ databases">
        <authorList>
            <person name="Chiriac C."/>
            <person name="Salcher M."/>
            <person name="Ghai R."/>
            <person name="Kavagutti S V."/>
        </authorList>
    </citation>
    <scope>NUCLEOTIDE SEQUENCE</scope>
</reference>
<proteinExistence type="predicted"/>
<dbReference type="Pfam" id="PF18834">
    <property type="entry name" value="LPD22"/>
    <property type="match status" value="1"/>
</dbReference>
<organism evidence="2">
    <name type="scientific">uncultured Caudovirales phage</name>
    <dbReference type="NCBI Taxonomy" id="2100421"/>
    <lineage>
        <taxon>Viruses</taxon>
        <taxon>Duplodnaviria</taxon>
        <taxon>Heunggongvirae</taxon>
        <taxon>Uroviricota</taxon>
        <taxon>Caudoviricetes</taxon>
        <taxon>Peduoviridae</taxon>
        <taxon>Maltschvirus</taxon>
        <taxon>Maltschvirus maltsch</taxon>
    </lineage>
</organism>
<evidence type="ECO:0000313" key="2">
    <source>
        <dbReference type="EMBL" id="CAB4124441.1"/>
    </source>
</evidence>
<feature type="domain" description="Large polyvalent protein associated" evidence="1">
    <location>
        <begin position="45"/>
        <end position="131"/>
    </location>
</feature>
<gene>
    <name evidence="2" type="ORF">UFOVP65_2</name>
</gene>